<evidence type="ECO:0000313" key="1">
    <source>
        <dbReference type="Proteomes" id="UP000095286"/>
    </source>
</evidence>
<accession>A0AC35TRD6</accession>
<reference evidence="2" key="1">
    <citation type="submission" date="2016-11" db="UniProtKB">
        <authorList>
            <consortium name="WormBaseParasite"/>
        </authorList>
    </citation>
    <scope>IDENTIFICATION</scope>
    <source>
        <strain evidence="2">KR3021</strain>
    </source>
</reference>
<evidence type="ECO:0000313" key="2">
    <source>
        <dbReference type="WBParaSite" id="RSKR_0000347150.1"/>
    </source>
</evidence>
<organism evidence="1 2">
    <name type="scientific">Rhabditophanes sp. KR3021</name>
    <dbReference type="NCBI Taxonomy" id="114890"/>
    <lineage>
        <taxon>Eukaryota</taxon>
        <taxon>Metazoa</taxon>
        <taxon>Ecdysozoa</taxon>
        <taxon>Nematoda</taxon>
        <taxon>Chromadorea</taxon>
        <taxon>Rhabditida</taxon>
        <taxon>Tylenchina</taxon>
        <taxon>Panagrolaimomorpha</taxon>
        <taxon>Strongyloidoidea</taxon>
        <taxon>Alloionematidae</taxon>
        <taxon>Rhabditophanes</taxon>
    </lineage>
</organism>
<sequence length="111" mass="12188">MRLVAISLLFLILISQLSILTFVSADTEESVVSTATKEATKKATTEATTTKSTATKPITTTEKAEKDDSGFATGTFFFGIFMGMILMVALGYIYILWMRRKANATPTSRLY</sequence>
<name>A0AC35TRD6_9BILA</name>
<protein>
    <submittedName>
        <fullName evidence="2">Transmembrane protein</fullName>
    </submittedName>
</protein>
<proteinExistence type="predicted"/>
<dbReference type="Proteomes" id="UP000095286">
    <property type="component" value="Unplaced"/>
</dbReference>
<dbReference type="WBParaSite" id="RSKR_0000347150.1">
    <property type="protein sequence ID" value="RSKR_0000347150.1"/>
    <property type="gene ID" value="RSKR_0000347150"/>
</dbReference>